<organism evidence="1 2">
    <name type="scientific">Tardibacter chloracetimidivorans</name>
    <dbReference type="NCBI Taxonomy" id="1921510"/>
    <lineage>
        <taxon>Bacteria</taxon>
        <taxon>Pseudomonadati</taxon>
        <taxon>Pseudomonadota</taxon>
        <taxon>Alphaproteobacteria</taxon>
        <taxon>Sphingomonadales</taxon>
        <taxon>Sphingomonadaceae</taxon>
        <taxon>Tardibacter</taxon>
    </lineage>
</organism>
<gene>
    <name evidence="1" type="ORF">BSL82_12115</name>
</gene>
<evidence type="ECO:0000313" key="2">
    <source>
        <dbReference type="Proteomes" id="UP000182063"/>
    </source>
</evidence>
<dbReference type="Proteomes" id="UP000182063">
    <property type="component" value="Chromosome"/>
</dbReference>
<protein>
    <submittedName>
        <fullName evidence="1">Uncharacterized protein</fullName>
    </submittedName>
</protein>
<dbReference type="AlphaFoldDB" id="A0A1L3ZWF6"/>
<proteinExistence type="predicted"/>
<dbReference type="KEGG" id="sphj:BSL82_12115"/>
<keyword evidence="2" id="KW-1185">Reference proteome</keyword>
<sequence length="105" mass="11539">MVNAGTGFKLGKQKMTGSRVTKGAVALKLFYLLIELMVRRSLIGRGDLEHMVARLSMEAHRTGTGDNAEICRASADEVRSWLVALGDDPPFRPGLRLVNVTEELK</sequence>
<dbReference type="STRING" id="1921510.BSL82_12115"/>
<reference evidence="2" key="1">
    <citation type="submission" date="2016-11" db="EMBL/GenBank/DDBJ databases">
        <title>Complete Genome Sequence of alachlor-degrading Sphingomonas sp. strain JJ-A5.</title>
        <authorList>
            <person name="Lee H."/>
            <person name="Ka J.-O."/>
        </authorList>
    </citation>
    <scope>NUCLEOTIDE SEQUENCE [LARGE SCALE GENOMIC DNA]</scope>
    <source>
        <strain evidence="2">JJ-A5</strain>
    </source>
</reference>
<name>A0A1L3ZWF6_9SPHN</name>
<accession>A0A1L3ZWF6</accession>
<dbReference type="EMBL" id="CP018221">
    <property type="protein sequence ID" value="API59961.1"/>
    <property type="molecule type" value="Genomic_DNA"/>
</dbReference>
<evidence type="ECO:0000313" key="1">
    <source>
        <dbReference type="EMBL" id="API59961.1"/>
    </source>
</evidence>